<dbReference type="Gene3D" id="1.10.268.10">
    <property type="entry name" value="Topoisomerase, domain 3"/>
    <property type="match status" value="1"/>
</dbReference>
<dbReference type="Proteomes" id="UP001443914">
    <property type="component" value="Unassembled WGS sequence"/>
</dbReference>
<dbReference type="Pfam" id="PF00521">
    <property type="entry name" value="DNA_topoisoIV"/>
    <property type="match status" value="1"/>
</dbReference>
<comment type="caution">
    <text evidence="2">The sequence shown here is derived from an EMBL/GenBank/DDBJ whole genome shotgun (WGS) entry which is preliminary data.</text>
</comment>
<accession>A0AAW1LGY7</accession>
<dbReference type="InterPro" id="IPR013757">
    <property type="entry name" value="Topo_IIA_A_a_sf"/>
</dbReference>
<dbReference type="GO" id="GO:0005737">
    <property type="term" value="C:cytoplasm"/>
    <property type="evidence" value="ECO:0007669"/>
    <property type="project" value="TreeGrafter"/>
</dbReference>
<organism evidence="2 3">
    <name type="scientific">Saponaria officinalis</name>
    <name type="common">Common soapwort</name>
    <name type="synonym">Lychnis saponaria</name>
    <dbReference type="NCBI Taxonomy" id="3572"/>
    <lineage>
        <taxon>Eukaryota</taxon>
        <taxon>Viridiplantae</taxon>
        <taxon>Streptophyta</taxon>
        <taxon>Embryophyta</taxon>
        <taxon>Tracheophyta</taxon>
        <taxon>Spermatophyta</taxon>
        <taxon>Magnoliopsida</taxon>
        <taxon>eudicotyledons</taxon>
        <taxon>Gunneridae</taxon>
        <taxon>Pentapetalae</taxon>
        <taxon>Caryophyllales</taxon>
        <taxon>Caryophyllaceae</taxon>
        <taxon>Caryophylleae</taxon>
        <taxon>Saponaria</taxon>
    </lineage>
</organism>
<evidence type="ECO:0000313" key="3">
    <source>
        <dbReference type="Proteomes" id="UP001443914"/>
    </source>
</evidence>
<evidence type="ECO:0000313" key="2">
    <source>
        <dbReference type="EMBL" id="KAK9733105.1"/>
    </source>
</evidence>
<dbReference type="PANTHER" id="PTHR43493">
    <property type="entry name" value="DNA GYRASE/TOPOISOMERASE SUBUNIT A"/>
    <property type="match status" value="1"/>
</dbReference>
<dbReference type="GO" id="GO:0006265">
    <property type="term" value="P:DNA topological change"/>
    <property type="evidence" value="ECO:0007669"/>
    <property type="project" value="InterPro"/>
</dbReference>
<reference evidence="2" key="1">
    <citation type="submission" date="2024-03" db="EMBL/GenBank/DDBJ databases">
        <title>WGS assembly of Saponaria officinalis var. Norfolk2.</title>
        <authorList>
            <person name="Jenkins J."/>
            <person name="Shu S."/>
            <person name="Grimwood J."/>
            <person name="Barry K."/>
            <person name="Goodstein D."/>
            <person name="Schmutz J."/>
            <person name="Leebens-Mack J."/>
            <person name="Osbourn A."/>
        </authorList>
    </citation>
    <scope>NUCLEOTIDE SEQUENCE [LARGE SCALE GENOMIC DNA]</scope>
    <source>
        <strain evidence="2">JIC</strain>
    </source>
</reference>
<dbReference type="GO" id="GO:0005524">
    <property type="term" value="F:ATP binding"/>
    <property type="evidence" value="ECO:0007669"/>
    <property type="project" value="InterPro"/>
</dbReference>
<proteinExistence type="predicted"/>
<dbReference type="InterPro" id="IPR002205">
    <property type="entry name" value="Topo_IIA_dom_A"/>
</dbReference>
<evidence type="ECO:0000259" key="1">
    <source>
        <dbReference type="Pfam" id="PF00521"/>
    </source>
</evidence>
<dbReference type="InterPro" id="IPR013760">
    <property type="entry name" value="Topo_IIA-like_dom_sf"/>
</dbReference>
<keyword evidence="3" id="KW-1185">Reference proteome</keyword>
<dbReference type="GO" id="GO:0009330">
    <property type="term" value="C:DNA topoisomerase type II (double strand cut, ATP-hydrolyzing) complex"/>
    <property type="evidence" value="ECO:0007669"/>
    <property type="project" value="TreeGrafter"/>
</dbReference>
<dbReference type="GO" id="GO:0003918">
    <property type="term" value="F:DNA topoisomerase type II (double strand cut, ATP-hydrolyzing) activity"/>
    <property type="evidence" value="ECO:0007669"/>
    <property type="project" value="InterPro"/>
</dbReference>
<dbReference type="PANTHER" id="PTHR43493:SF5">
    <property type="entry name" value="DNA GYRASE SUBUNIT A, CHLOROPLASTIC_MITOCHONDRIAL"/>
    <property type="match status" value="1"/>
</dbReference>
<sequence length="145" mass="16609">MPRTGVILLRGIIVGLDNLDDIIQVIRKASSNAMASAELITKYNLSQKQAEAILDINLRKLTVLEWNKFVNEDRLLIEQISRLEELLSSKKHILQLIEHEAIDLRNKFSTPRRSMLEEIETSQVEDIDVIPNEEMILAISEKGYV</sequence>
<feature type="domain" description="Topo IIA-type catalytic" evidence="1">
    <location>
        <begin position="8"/>
        <end position="100"/>
    </location>
</feature>
<name>A0AAW1LGY7_SAPOF</name>
<dbReference type="InterPro" id="IPR050220">
    <property type="entry name" value="Type_II_DNA_Topoisomerases"/>
</dbReference>
<dbReference type="AlphaFoldDB" id="A0AAW1LGY7"/>
<gene>
    <name evidence="2" type="ORF">RND81_04G043700</name>
</gene>
<dbReference type="GO" id="GO:0003677">
    <property type="term" value="F:DNA binding"/>
    <property type="evidence" value="ECO:0007669"/>
    <property type="project" value="InterPro"/>
</dbReference>
<protein>
    <recommendedName>
        <fullName evidence="1">Topo IIA-type catalytic domain-containing protein</fullName>
    </recommendedName>
</protein>
<dbReference type="SUPFAM" id="SSF56719">
    <property type="entry name" value="Type II DNA topoisomerase"/>
    <property type="match status" value="1"/>
</dbReference>
<dbReference type="EMBL" id="JBDFQZ010000004">
    <property type="protein sequence ID" value="KAK9733105.1"/>
    <property type="molecule type" value="Genomic_DNA"/>
</dbReference>